<dbReference type="InterPro" id="IPR036388">
    <property type="entry name" value="WH-like_DNA-bd_sf"/>
</dbReference>
<keyword evidence="4" id="KW-0812">Transmembrane</keyword>
<dbReference type="PRINTS" id="PR00038">
    <property type="entry name" value="HTHLUXR"/>
</dbReference>
<sequence length="1426" mass="151240">MSPLIARDAEFARIAAAWDSVTAGDGPAAVTLIGEAGIGKTRLLREAAAALAPPLLLVGTARADAAAPHDWFAAATAETEPPGGTDPRLWRALRQEPAEAPAPLPDGALLRGAVRTLRRLVGDGPALLAADDLHWLDPESLALWAELAAAWDLPVLLVAASRPPEEARHPAAAARTLARLDAARTADTIALRPFTVAETGALLGRNARHARAVHRRTGGNPFWVKELAAAGAPAAPLPGHLASLVRARLAGADEDAWRLARGLALLGERIGTDVAAVLGTDLLDRALPRLTAAGVLLRDGDALRFPHALMREAFAATALPAETAAVHQAALDAALARGDDPAVAVHAHAVGDTDLAVAAADRTAARQLADWHTESAQRTAEDALALAPDHEGLRATAARAALLAGDYEGARVHFARIAAAGDDAARCIAHLHLAEVDWHQGRVQDQWRSLEAAEALAAPGSVEQARCATGRAMAYVRSEQYEPIPALCDAAEPLFAEHGLDVQRRSAAISRATALYYLGDTEAAVRLLTDVWREAEAAGDLRKLSRAVNNLLAVHLADLPEAQAWRLYDRAVAAVGDLGMASWGGKITRVGADAAMGFGDLGRAWDLLSARAREESDPHERAVLAAKAGLLAVERGDLEAAERLCREGLDLVAGMDQGWVVTYPHWLALALAAHRGRRPEIEAALRAYRDAVPPELHRRRETRVIEAARLALPAIGFEAAQRFLTDCLGAVPGPAANPDAALFWMTARAASGDRDGVLALADAAAANPLPAWASIAHRLAAAASRDRDTAIAHARKAVALLERWPGHARDAAEALLSSLEDEPVLTARETQVLAAAARGDSNRQIAAALGISQRTVEVHMSRLLAKTGTASRTELVARHLKRALRVGAEGGADQLVRGGFEGVSVVVAVAVDGVPGHGDLAVAVEGVEGLGLVAEAVAVVAEEHFRAAVAFEGDPEQAQAVVEALARLLEVGGLGELRRGEERPVDQRVVEVVEVAHGRDDAAARPQLAARQLRRVNVRTRGVAGAQVGDRVRAADARAVRVGEIRVGQPGGREDARGQLLAERVAGDLLDEHPEGRVPGVGVGEAGRPRVLDADRHEFLGAVVGAVVRVEVGHVAVLEHRRVQVRQEVRDTALVPHQLADRGLVVVGEQAGQVRVERIVEVDRALPVELEQDSGRHRLRDAADPDAVTGLHIVGPRLETSRPLRFGPHLVAVADLHDRRLVAQAHELVERRFERLGVELSLNGNGGSESEAERQGRGGDHRRHHCNAMGPNGFDRSRALAPSWYRLHHCGTPLPDPGTRRGFVVLGARAGRAFRIGSALSSLGALAFAAIAAIAAMRVYRIESSRDEANAELRRKQEADERRTQAALRVRAPGRPRPMAAAVAVVGRAERRCPDRAARLDPRPLPAGHRPPPYPPGPSRGRPRPA</sequence>
<dbReference type="OrthoDB" id="3171430at2"/>
<dbReference type="Pfam" id="PF13191">
    <property type="entry name" value="AAA_16"/>
    <property type="match status" value="1"/>
</dbReference>
<dbReference type="Pfam" id="PF00196">
    <property type="entry name" value="GerE"/>
    <property type="match status" value="1"/>
</dbReference>
<dbReference type="PROSITE" id="PS50043">
    <property type="entry name" value="HTH_LUXR_2"/>
    <property type="match status" value="1"/>
</dbReference>
<feature type="compositionally biased region" description="Pro residues" evidence="3">
    <location>
        <begin position="1403"/>
        <end position="1420"/>
    </location>
</feature>
<keyword evidence="7" id="KW-1185">Reference proteome</keyword>
<comment type="caution">
    <text evidence="6">The sequence shown here is derived from an EMBL/GenBank/DDBJ whole genome shotgun (WGS) entry which is preliminary data.</text>
</comment>
<evidence type="ECO:0000256" key="3">
    <source>
        <dbReference type="SAM" id="MobiDB-lite"/>
    </source>
</evidence>
<dbReference type="PANTHER" id="PTHR16305">
    <property type="entry name" value="TESTICULAR SOLUBLE ADENYLYL CYCLASE"/>
    <property type="match status" value="1"/>
</dbReference>
<organism evidence="6 7">
    <name type="scientific">Glycomyces artemisiae</name>
    <dbReference type="NCBI Taxonomy" id="1076443"/>
    <lineage>
        <taxon>Bacteria</taxon>
        <taxon>Bacillati</taxon>
        <taxon>Actinomycetota</taxon>
        <taxon>Actinomycetes</taxon>
        <taxon>Glycomycetales</taxon>
        <taxon>Glycomycetaceae</taxon>
        <taxon>Glycomyces</taxon>
    </lineage>
</organism>
<dbReference type="GO" id="GO:0003677">
    <property type="term" value="F:DNA binding"/>
    <property type="evidence" value="ECO:0007669"/>
    <property type="project" value="InterPro"/>
</dbReference>
<keyword evidence="2" id="KW-0067">ATP-binding</keyword>
<dbReference type="Proteomes" id="UP000238176">
    <property type="component" value="Unassembled WGS sequence"/>
</dbReference>
<feature type="domain" description="HTH luxR-type" evidence="5">
    <location>
        <begin position="818"/>
        <end position="883"/>
    </location>
</feature>
<evidence type="ECO:0000256" key="1">
    <source>
        <dbReference type="ARBA" id="ARBA00022741"/>
    </source>
</evidence>
<dbReference type="EMBL" id="PVTJ01000008">
    <property type="protein sequence ID" value="PRY56978.1"/>
    <property type="molecule type" value="Genomic_DNA"/>
</dbReference>
<dbReference type="InterPro" id="IPR000792">
    <property type="entry name" value="Tscrpt_reg_LuxR_C"/>
</dbReference>
<dbReference type="SUPFAM" id="SSF52540">
    <property type="entry name" value="P-loop containing nucleoside triphosphate hydrolases"/>
    <property type="match status" value="1"/>
</dbReference>
<dbReference type="InterPro" id="IPR027417">
    <property type="entry name" value="P-loop_NTPase"/>
</dbReference>
<gene>
    <name evidence="6" type="ORF">B0I28_108289</name>
</gene>
<evidence type="ECO:0000256" key="4">
    <source>
        <dbReference type="SAM" id="Phobius"/>
    </source>
</evidence>
<dbReference type="InterPro" id="IPR016032">
    <property type="entry name" value="Sig_transdc_resp-reg_C-effctor"/>
</dbReference>
<dbReference type="GO" id="GO:0005737">
    <property type="term" value="C:cytoplasm"/>
    <property type="evidence" value="ECO:0007669"/>
    <property type="project" value="TreeGrafter"/>
</dbReference>
<dbReference type="GO" id="GO:0005524">
    <property type="term" value="F:ATP binding"/>
    <property type="evidence" value="ECO:0007669"/>
    <property type="project" value="UniProtKB-KW"/>
</dbReference>
<dbReference type="SUPFAM" id="SSF46894">
    <property type="entry name" value="C-terminal effector domain of the bipartite response regulators"/>
    <property type="match status" value="1"/>
</dbReference>
<dbReference type="PROSITE" id="PS00622">
    <property type="entry name" value="HTH_LUXR_1"/>
    <property type="match status" value="1"/>
</dbReference>
<evidence type="ECO:0000259" key="5">
    <source>
        <dbReference type="PROSITE" id="PS50043"/>
    </source>
</evidence>
<reference evidence="6 7" key="1">
    <citation type="submission" date="2018-03" db="EMBL/GenBank/DDBJ databases">
        <title>Genomic Encyclopedia of Type Strains, Phase III (KMG-III): the genomes of soil and plant-associated and newly described type strains.</title>
        <authorList>
            <person name="Whitman W."/>
        </authorList>
    </citation>
    <scope>NUCLEOTIDE SEQUENCE [LARGE SCALE GENOMIC DNA]</scope>
    <source>
        <strain evidence="6 7">CGMCC 4.7067</strain>
    </source>
</reference>
<accession>A0A2T0UGI9</accession>
<dbReference type="Gene3D" id="1.10.10.10">
    <property type="entry name" value="Winged helix-like DNA-binding domain superfamily/Winged helix DNA-binding domain"/>
    <property type="match status" value="1"/>
</dbReference>
<evidence type="ECO:0000313" key="7">
    <source>
        <dbReference type="Proteomes" id="UP000238176"/>
    </source>
</evidence>
<feature type="transmembrane region" description="Helical" evidence="4">
    <location>
        <begin position="1319"/>
        <end position="1340"/>
    </location>
</feature>
<dbReference type="PANTHER" id="PTHR16305:SF35">
    <property type="entry name" value="TRANSCRIPTIONAL ACTIVATOR DOMAIN"/>
    <property type="match status" value="1"/>
</dbReference>
<evidence type="ECO:0000313" key="6">
    <source>
        <dbReference type="EMBL" id="PRY56978.1"/>
    </source>
</evidence>
<evidence type="ECO:0000256" key="2">
    <source>
        <dbReference type="ARBA" id="ARBA00022840"/>
    </source>
</evidence>
<feature type="region of interest" description="Disordered" evidence="3">
    <location>
        <begin position="1385"/>
        <end position="1426"/>
    </location>
</feature>
<dbReference type="CDD" id="cd06170">
    <property type="entry name" value="LuxR_C_like"/>
    <property type="match status" value="1"/>
</dbReference>
<keyword evidence="1" id="KW-0547">Nucleotide-binding</keyword>
<protein>
    <submittedName>
        <fullName evidence="6">AAA ATPase-like protein</fullName>
    </submittedName>
</protein>
<name>A0A2T0UGI9_9ACTN</name>
<keyword evidence="4" id="KW-0472">Membrane</keyword>
<dbReference type="GO" id="GO:0004016">
    <property type="term" value="F:adenylate cyclase activity"/>
    <property type="evidence" value="ECO:0007669"/>
    <property type="project" value="TreeGrafter"/>
</dbReference>
<feature type="compositionally biased region" description="Basic and acidic residues" evidence="3">
    <location>
        <begin position="1388"/>
        <end position="1402"/>
    </location>
</feature>
<keyword evidence="4" id="KW-1133">Transmembrane helix</keyword>
<dbReference type="InterPro" id="IPR041664">
    <property type="entry name" value="AAA_16"/>
</dbReference>
<dbReference type="InterPro" id="IPR011990">
    <property type="entry name" value="TPR-like_helical_dom_sf"/>
</dbReference>
<dbReference type="SMART" id="SM00421">
    <property type="entry name" value="HTH_LUXR"/>
    <property type="match status" value="1"/>
</dbReference>
<proteinExistence type="predicted"/>
<dbReference type="GO" id="GO:0006355">
    <property type="term" value="P:regulation of DNA-templated transcription"/>
    <property type="evidence" value="ECO:0007669"/>
    <property type="project" value="InterPro"/>
</dbReference>
<dbReference type="SUPFAM" id="SSF48452">
    <property type="entry name" value="TPR-like"/>
    <property type="match status" value="1"/>
</dbReference>